<comment type="caution">
    <text evidence="3">The sequence shown here is derived from an EMBL/GenBank/DDBJ whole genome shotgun (WGS) entry which is preliminary data.</text>
</comment>
<dbReference type="AlphaFoldDB" id="A0ABD6AG11"/>
<comment type="similarity">
    <text evidence="1">Belongs to the NAD(P)-dependent epimerase/dehydratase family.</text>
</comment>
<dbReference type="EMBL" id="JBHTBF010000003">
    <property type="protein sequence ID" value="MFC7318778.1"/>
    <property type="molecule type" value="Genomic_DNA"/>
</dbReference>
<proteinExistence type="inferred from homology"/>
<dbReference type="PANTHER" id="PTHR43000">
    <property type="entry name" value="DTDP-D-GLUCOSE 4,6-DEHYDRATASE-RELATED"/>
    <property type="match status" value="1"/>
</dbReference>
<dbReference type="InterPro" id="IPR036291">
    <property type="entry name" value="NAD(P)-bd_dom_sf"/>
</dbReference>
<dbReference type="Proteomes" id="UP001596547">
    <property type="component" value="Unassembled WGS sequence"/>
</dbReference>
<feature type="domain" description="NAD-dependent epimerase/dehydratase" evidence="2">
    <location>
        <begin position="4"/>
        <end position="238"/>
    </location>
</feature>
<evidence type="ECO:0000259" key="2">
    <source>
        <dbReference type="Pfam" id="PF01370"/>
    </source>
</evidence>
<evidence type="ECO:0000256" key="1">
    <source>
        <dbReference type="ARBA" id="ARBA00007637"/>
    </source>
</evidence>
<accession>A0ABD6AG11</accession>
<name>A0ABD6AG11_9EURY</name>
<dbReference type="GeneID" id="79317034"/>
<dbReference type="SUPFAM" id="SSF51735">
    <property type="entry name" value="NAD(P)-binding Rossmann-fold domains"/>
    <property type="match status" value="1"/>
</dbReference>
<dbReference type="Pfam" id="PF01370">
    <property type="entry name" value="Epimerase"/>
    <property type="match status" value="1"/>
</dbReference>
<evidence type="ECO:0000313" key="4">
    <source>
        <dbReference type="Proteomes" id="UP001596547"/>
    </source>
</evidence>
<dbReference type="RefSeq" id="WP_276306386.1">
    <property type="nucleotide sequence ID" value="NZ_CP119993.1"/>
</dbReference>
<sequence>MRLLVTGGHGFIGSHVLRQLVDAGHEVTCFDIAETSPIAASVANETTFVRGDVTDPVAVYDTVAATAPDRIIHLASLLGRPSELSPRRAYDVNVTGTINVLEAAVTFDIERVVAASSVAAYGSVPDSVARLDETVVQQPRNVYGVTKYTVERLGRTYENRHDVPFVAIEPVHGIGPDRVRGNVEDAYLIKAAVDRTPLTVPNVDRPYEPIYVGDEARAFVVAAVADDVDLDHDRYVIGTGELITLADIAEWLRDLIPDAEINIADRRADDEFEGLPPTDTSRIEADLGWEPTLRPGQAVETYVEWLRTTPNAWSIDPEDAPWSFG</sequence>
<gene>
    <name evidence="3" type="ORF">ACFQPE_18535</name>
</gene>
<dbReference type="InterPro" id="IPR001509">
    <property type="entry name" value="Epimerase_deHydtase"/>
</dbReference>
<protein>
    <submittedName>
        <fullName evidence="3">NAD-dependent epimerase/dehydratase family protein</fullName>
    </submittedName>
</protein>
<dbReference type="Gene3D" id="3.40.50.720">
    <property type="entry name" value="NAD(P)-binding Rossmann-like Domain"/>
    <property type="match status" value="1"/>
</dbReference>
<evidence type="ECO:0000313" key="3">
    <source>
        <dbReference type="EMBL" id="MFC7318778.1"/>
    </source>
</evidence>
<keyword evidence="4" id="KW-1185">Reference proteome</keyword>
<organism evidence="3 4">
    <name type="scientific">Halomarina halobia</name>
    <dbReference type="NCBI Taxonomy" id="3033386"/>
    <lineage>
        <taxon>Archaea</taxon>
        <taxon>Methanobacteriati</taxon>
        <taxon>Methanobacteriota</taxon>
        <taxon>Stenosarchaea group</taxon>
        <taxon>Halobacteria</taxon>
        <taxon>Halobacteriales</taxon>
        <taxon>Natronomonadaceae</taxon>
        <taxon>Halomarina</taxon>
    </lineage>
</organism>
<reference evidence="3 4" key="1">
    <citation type="journal article" date="2019" name="Int. J. Syst. Evol. Microbiol.">
        <title>The Global Catalogue of Microorganisms (GCM) 10K type strain sequencing project: providing services to taxonomists for standard genome sequencing and annotation.</title>
        <authorList>
            <consortium name="The Broad Institute Genomics Platform"/>
            <consortium name="The Broad Institute Genome Sequencing Center for Infectious Disease"/>
            <person name="Wu L."/>
            <person name="Ma J."/>
        </authorList>
    </citation>
    <scope>NUCLEOTIDE SEQUENCE [LARGE SCALE GENOMIC DNA]</scope>
    <source>
        <strain evidence="3 4">PSR21</strain>
    </source>
</reference>